<feature type="domain" description="Protein kinase" evidence="2">
    <location>
        <begin position="1"/>
        <end position="114"/>
    </location>
</feature>
<dbReference type="Gene3D" id="1.10.510.10">
    <property type="entry name" value="Transferase(Phosphotransferase) domain 1"/>
    <property type="match status" value="1"/>
</dbReference>
<dbReference type="InterPro" id="IPR008266">
    <property type="entry name" value="Tyr_kinase_AS"/>
</dbReference>
<feature type="non-terminal residue" evidence="3">
    <location>
        <position position="114"/>
    </location>
</feature>
<evidence type="ECO:0000313" key="4">
    <source>
        <dbReference type="Proteomes" id="UP000724874"/>
    </source>
</evidence>
<dbReference type="GO" id="GO:0004672">
    <property type="term" value="F:protein kinase activity"/>
    <property type="evidence" value="ECO:0007669"/>
    <property type="project" value="InterPro"/>
</dbReference>
<dbReference type="OrthoDB" id="3058905at2759"/>
<keyword evidence="4" id="KW-1185">Reference proteome</keyword>
<protein>
    <recommendedName>
        <fullName evidence="2">Protein kinase domain-containing protein</fullName>
    </recommendedName>
</protein>
<dbReference type="PROSITE" id="PS50011">
    <property type="entry name" value="PROTEIN_KINASE_DOM"/>
    <property type="match status" value="1"/>
</dbReference>
<dbReference type="InterPro" id="IPR000719">
    <property type="entry name" value="Prot_kinase_dom"/>
</dbReference>
<evidence type="ECO:0000259" key="2">
    <source>
        <dbReference type="PROSITE" id="PS50011"/>
    </source>
</evidence>
<dbReference type="AlphaFoldDB" id="A0A9P5NUW8"/>
<feature type="compositionally biased region" description="Basic and acidic residues" evidence="1">
    <location>
        <begin position="19"/>
        <end position="40"/>
    </location>
</feature>
<dbReference type="InterPro" id="IPR011009">
    <property type="entry name" value="Kinase-like_dom_sf"/>
</dbReference>
<evidence type="ECO:0000256" key="1">
    <source>
        <dbReference type="SAM" id="MobiDB-lite"/>
    </source>
</evidence>
<dbReference type="PROSITE" id="PS00109">
    <property type="entry name" value="PROTEIN_KINASE_TYR"/>
    <property type="match status" value="1"/>
</dbReference>
<comment type="caution">
    <text evidence="3">The sequence shown here is derived from an EMBL/GenBank/DDBJ whole genome shotgun (WGS) entry which is preliminary data.</text>
</comment>
<name>A0A9P5NUW8_GYMJU</name>
<dbReference type="Proteomes" id="UP000724874">
    <property type="component" value="Unassembled WGS sequence"/>
</dbReference>
<sequence>MFRDPELDILGMIMSDGGRSLRDREAKKGKEGRKVSEEERRQNTHFSFCICNNYFCRKAFVDALASLHKAGVRHDDIRPENLLISSEGQVFIIDLDRADFSCRQTPARGRVVPA</sequence>
<dbReference type="GO" id="GO:0005524">
    <property type="term" value="F:ATP binding"/>
    <property type="evidence" value="ECO:0007669"/>
    <property type="project" value="InterPro"/>
</dbReference>
<accession>A0A9P5NUW8</accession>
<dbReference type="Pfam" id="PF00069">
    <property type="entry name" value="Pkinase"/>
    <property type="match status" value="1"/>
</dbReference>
<gene>
    <name evidence="3" type="ORF">CPB84DRAFT_1768376</name>
</gene>
<proteinExistence type="predicted"/>
<dbReference type="EMBL" id="JADNYJ010000014">
    <property type="protein sequence ID" value="KAF8907625.1"/>
    <property type="molecule type" value="Genomic_DNA"/>
</dbReference>
<feature type="region of interest" description="Disordered" evidence="1">
    <location>
        <begin position="18"/>
        <end position="40"/>
    </location>
</feature>
<dbReference type="SUPFAM" id="SSF56112">
    <property type="entry name" value="Protein kinase-like (PK-like)"/>
    <property type="match status" value="1"/>
</dbReference>
<reference evidence="3" key="1">
    <citation type="submission" date="2020-11" db="EMBL/GenBank/DDBJ databases">
        <authorList>
            <consortium name="DOE Joint Genome Institute"/>
            <person name="Ahrendt S."/>
            <person name="Riley R."/>
            <person name="Andreopoulos W."/>
            <person name="LaButti K."/>
            <person name="Pangilinan J."/>
            <person name="Ruiz-duenas F.J."/>
            <person name="Barrasa J.M."/>
            <person name="Sanchez-Garcia M."/>
            <person name="Camarero S."/>
            <person name="Miyauchi S."/>
            <person name="Serrano A."/>
            <person name="Linde D."/>
            <person name="Babiker R."/>
            <person name="Drula E."/>
            <person name="Ayuso-Fernandez I."/>
            <person name="Pacheco R."/>
            <person name="Padilla G."/>
            <person name="Ferreira P."/>
            <person name="Barriuso J."/>
            <person name="Kellner H."/>
            <person name="Castanera R."/>
            <person name="Alfaro M."/>
            <person name="Ramirez L."/>
            <person name="Pisabarro A.G."/>
            <person name="Kuo A."/>
            <person name="Tritt A."/>
            <person name="Lipzen A."/>
            <person name="He G."/>
            <person name="Yan M."/>
            <person name="Ng V."/>
            <person name="Cullen D."/>
            <person name="Martin F."/>
            <person name="Rosso M.-N."/>
            <person name="Henrissat B."/>
            <person name="Hibbett D."/>
            <person name="Martinez A.T."/>
            <person name="Grigoriev I.V."/>
        </authorList>
    </citation>
    <scope>NUCLEOTIDE SEQUENCE</scope>
    <source>
        <strain evidence="3">AH 44721</strain>
    </source>
</reference>
<organism evidence="3 4">
    <name type="scientific">Gymnopilus junonius</name>
    <name type="common">Spectacular rustgill mushroom</name>
    <name type="synonym">Gymnopilus spectabilis subsp. junonius</name>
    <dbReference type="NCBI Taxonomy" id="109634"/>
    <lineage>
        <taxon>Eukaryota</taxon>
        <taxon>Fungi</taxon>
        <taxon>Dikarya</taxon>
        <taxon>Basidiomycota</taxon>
        <taxon>Agaricomycotina</taxon>
        <taxon>Agaricomycetes</taxon>
        <taxon>Agaricomycetidae</taxon>
        <taxon>Agaricales</taxon>
        <taxon>Agaricineae</taxon>
        <taxon>Hymenogastraceae</taxon>
        <taxon>Gymnopilus</taxon>
    </lineage>
</organism>
<evidence type="ECO:0000313" key="3">
    <source>
        <dbReference type="EMBL" id="KAF8907625.1"/>
    </source>
</evidence>